<reference evidence="1 2" key="1">
    <citation type="journal article" date="2003" name="Proc. Natl. Acad. Sci. U.S.A.">
        <title>Complete genome sequence of the marine planctomycete Pirellula sp. strain 1.</title>
        <authorList>
            <person name="Gloeckner F.O."/>
            <person name="Kube M."/>
            <person name="Bauer M."/>
            <person name="Teeling H."/>
            <person name="Lombardot T."/>
            <person name="Ludwig W."/>
            <person name="Gade D."/>
            <person name="Beck A."/>
            <person name="Borzym K."/>
            <person name="Heitmann K."/>
            <person name="Rabus R."/>
            <person name="Schlesner H."/>
            <person name="Amann R."/>
            <person name="Reinhardt R."/>
        </authorList>
    </citation>
    <scope>NUCLEOTIDE SEQUENCE [LARGE SCALE GENOMIC DNA]</scope>
    <source>
        <strain evidence="2">DSM 10527 / NCIMB 13988 / SH1</strain>
    </source>
</reference>
<dbReference type="AlphaFoldDB" id="Q7UY41"/>
<dbReference type="EnsemblBacteria" id="CAD71807">
    <property type="protein sequence ID" value="CAD71807"/>
    <property type="gene ID" value="RB896"/>
</dbReference>
<dbReference type="KEGG" id="rba:RB896"/>
<organism evidence="1 2">
    <name type="scientific">Rhodopirellula baltica (strain DSM 10527 / NCIMB 13988 / SH1)</name>
    <dbReference type="NCBI Taxonomy" id="243090"/>
    <lineage>
        <taxon>Bacteria</taxon>
        <taxon>Pseudomonadati</taxon>
        <taxon>Planctomycetota</taxon>
        <taxon>Planctomycetia</taxon>
        <taxon>Pirellulales</taxon>
        <taxon>Pirellulaceae</taxon>
        <taxon>Rhodopirellula</taxon>
    </lineage>
</organism>
<dbReference type="InParanoid" id="Q7UY41"/>
<name>Q7UY41_RHOBA</name>
<protein>
    <submittedName>
        <fullName evidence="1">Uncharacterized protein</fullName>
    </submittedName>
</protein>
<dbReference type="HOGENOM" id="CLU_1218958_0_0_0"/>
<proteinExistence type="predicted"/>
<dbReference type="Proteomes" id="UP000001025">
    <property type="component" value="Chromosome"/>
</dbReference>
<sequence>MAGFQVVRQDRANEWLRLRRCKHVCRACGTHCRTVRWVRSRDGFGFQFDCAFVQPDMLEIQLCRSQASRISRLIDFDVEQVAVAAEDRLSGKHIGNHGAGFLIDIRNESGFVVPDRTGADVFFFDLHELRVELKSNLGSSKCGSIFDSDRSHGLLHRNWSDEVQRNTCHQVSTFQTLGRQRATCFGHPGSHVCFRMESSVHRECNERPANSIGVRNSNRTWGLQSKK</sequence>
<gene>
    <name evidence="1" type="ordered locus">RB896</name>
</gene>
<evidence type="ECO:0000313" key="2">
    <source>
        <dbReference type="Proteomes" id="UP000001025"/>
    </source>
</evidence>
<accession>Q7UY41</accession>
<evidence type="ECO:0000313" key="1">
    <source>
        <dbReference type="EMBL" id="CAD71807.1"/>
    </source>
</evidence>
<dbReference type="EMBL" id="BX294134">
    <property type="protein sequence ID" value="CAD71807.1"/>
    <property type="molecule type" value="Genomic_DNA"/>
</dbReference>
<keyword evidence="2" id="KW-1185">Reference proteome</keyword>